<dbReference type="Proteomes" id="UP000464507">
    <property type="component" value="Chromosome"/>
</dbReference>
<evidence type="ECO:0000259" key="8">
    <source>
        <dbReference type="Pfam" id="PF02687"/>
    </source>
</evidence>
<dbReference type="OrthoDB" id="5058832at2"/>
<dbReference type="KEGG" id="mant:BHD05_08200"/>
<name>A0A7L5AJT0_9MICO</name>
<protein>
    <submittedName>
        <fullName evidence="9">Lipoprotein ABC transporter permease</fullName>
    </submittedName>
</protein>
<feature type="transmembrane region" description="Helical" evidence="7">
    <location>
        <begin position="331"/>
        <end position="355"/>
    </location>
</feature>
<dbReference type="GO" id="GO:0022857">
    <property type="term" value="F:transmembrane transporter activity"/>
    <property type="evidence" value="ECO:0007669"/>
    <property type="project" value="TreeGrafter"/>
</dbReference>
<gene>
    <name evidence="9" type="ORF">BHD05_08200</name>
</gene>
<dbReference type="AlphaFoldDB" id="A0A7L5AJT0"/>
<evidence type="ECO:0000256" key="4">
    <source>
        <dbReference type="ARBA" id="ARBA00022989"/>
    </source>
</evidence>
<evidence type="ECO:0000313" key="10">
    <source>
        <dbReference type="Proteomes" id="UP000464507"/>
    </source>
</evidence>
<feature type="transmembrane region" description="Helical" evidence="7">
    <location>
        <begin position="292"/>
        <end position="311"/>
    </location>
</feature>
<keyword evidence="5 7" id="KW-0472">Membrane</keyword>
<evidence type="ECO:0000256" key="1">
    <source>
        <dbReference type="ARBA" id="ARBA00004651"/>
    </source>
</evidence>
<feature type="transmembrane region" description="Helical" evidence="7">
    <location>
        <begin position="253"/>
        <end position="272"/>
    </location>
</feature>
<dbReference type="GO" id="GO:0005886">
    <property type="term" value="C:plasma membrane"/>
    <property type="evidence" value="ECO:0007669"/>
    <property type="project" value="UniProtKB-SubCell"/>
</dbReference>
<evidence type="ECO:0000256" key="5">
    <source>
        <dbReference type="ARBA" id="ARBA00023136"/>
    </source>
</evidence>
<keyword evidence="10" id="KW-1185">Reference proteome</keyword>
<dbReference type="RefSeq" id="WP_161886000.1">
    <property type="nucleotide sequence ID" value="NZ_CP017146.1"/>
</dbReference>
<evidence type="ECO:0000256" key="2">
    <source>
        <dbReference type="ARBA" id="ARBA00022475"/>
    </source>
</evidence>
<keyword evidence="3 7" id="KW-0812">Transmembrane</keyword>
<evidence type="ECO:0000256" key="7">
    <source>
        <dbReference type="SAM" id="Phobius"/>
    </source>
</evidence>
<dbReference type="InterPro" id="IPR003838">
    <property type="entry name" value="ABC3_permease_C"/>
</dbReference>
<dbReference type="InterPro" id="IPR050250">
    <property type="entry name" value="Macrolide_Exporter_MacB"/>
</dbReference>
<feature type="domain" description="ABC3 transporter permease C-terminal" evidence="8">
    <location>
        <begin position="254"/>
        <end position="355"/>
    </location>
</feature>
<comment type="similarity">
    <text evidence="6">Belongs to the ABC-4 integral membrane protein family.</text>
</comment>
<sequence length="367" mass="37880">MTTLRRWSAAVREAVATGWAQPVASIVTIVVIAGMCTAVLLTSGRTVGAEQAILGSIDAEGTRSIIIRAEPTAGLDPTVLDRIKQIQGIQWAGAFGPALDVTNAAFPGATRVPVRLAWGDDFQRLGLPNTSSVPGSSVWASSSALDSLGMPDQVGGATTGEGRNFAVVGTLTTPDYLTFLEPLAIAPQTDRVGQVSVLVVVAARPDLVAPVSDAVLSVLAVDDPTLITFSTSENLAELRALVQGQLGSFGRNLVILIFSLTAVLVAAILYGLVMLRRRDFGRRRALGASRSLIIGLLLTQTGILALTGAAIGSATATITLITTGDPLPGPYYFAAVSILAAAVGVTAAVLPAIAAAQRDPLKELRVP</sequence>
<comment type="subcellular location">
    <subcellularLocation>
        <location evidence="1">Cell membrane</location>
        <topology evidence="1">Multi-pass membrane protein</topology>
    </subcellularLocation>
</comment>
<keyword evidence="4 7" id="KW-1133">Transmembrane helix</keyword>
<dbReference type="Pfam" id="PF02687">
    <property type="entry name" value="FtsX"/>
    <property type="match status" value="1"/>
</dbReference>
<keyword evidence="2" id="KW-1003">Cell membrane</keyword>
<dbReference type="PANTHER" id="PTHR30572">
    <property type="entry name" value="MEMBRANE COMPONENT OF TRANSPORTER-RELATED"/>
    <property type="match status" value="1"/>
</dbReference>
<accession>A0A7L5AJT0</accession>
<keyword evidence="9" id="KW-0449">Lipoprotein</keyword>
<organism evidence="9 10">
    <name type="scientific">Marisediminicola antarctica</name>
    <dbReference type="NCBI Taxonomy" id="674079"/>
    <lineage>
        <taxon>Bacteria</taxon>
        <taxon>Bacillati</taxon>
        <taxon>Actinomycetota</taxon>
        <taxon>Actinomycetes</taxon>
        <taxon>Micrococcales</taxon>
        <taxon>Microbacteriaceae</taxon>
        <taxon>Marisediminicola</taxon>
    </lineage>
</organism>
<dbReference type="PANTHER" id="PTHR30572:SF4">
    <property type="entry name" value="ABC TRANSPORTER PERMEASE YTRF"/>
    <property type="match status" value="1"/>
</dbReference>
<reference evidence="9 10" key="1">
    <citation type="submission" date="2016-09" db="EMBL/GenBank/DDBJ databases">
        <title>Complete genome sequence of microbes from the polar regions.</title>
        <authorList>
            <person name="Liao L."/>
            <person name="Chen B."/>
        </authorList>
    </citation>
    <scope>NUCLEOTIDE SEQUENCE [LARGE SCALE GENOMIC DNA]</scope>
    <source>
        <strain evidence="9 10">ZS314</strain>
    </source>
</reference>
<dbReference type="EMBL" id="CP017146">
    <property type="protein sequence ID" value="QHO69624.1"/>
    <property type="molecule type" value="Genomic_DNA"/>
</dbReference>
<evidence type="ECO:0000256" key="3">
    <source>
        <dbReference type="ARBA" id="ARBA00022692"/>
    </source>
</evidence>
<evidence type="ECO:0000256" key="6">
    <source>
        <dbReference type="ARBA" id="ARBA00038076"/>
    </source>
</evidence>
<proteinExistence type="inferred from homology"/>
<evidence type="ECO:0000313" key="9">
    <source>
        <dbReference type="EMBL" id="QHO69624.1"/>
    </source>
</evidence>